<reference evidence="2" key="1">
    <citation type="submission" date="2019-03" db="EMBL/GenBank/DDBJ databases">
        <title>Single cell metagenomics reveals metabolic interactions within the superorganism composed of flagellate Streblomastix strix and complex community of Bacteroidetes bacteria on its surface.</title>
        <authorList>
            <person name="Treitli S.C."/>
            <person name="Kolisko M."/>
            <person name="Husnik F."/>
            <person name="Keeling P."/>
            <person name="Hampl V."/>
        </authorList>
    </citation>
    <scope>NUCLEOTIDE SEQUENCE</scope>
    <source>
        <strain evidence="2">STM</strain>
    </source>
</reference>
<dbReference type="InterPro" id="IPR035986">
    <property type="entry name" value="PKD_dom_sf"/>
</dbReference>
<organism evidence="2">
    <name type="scientific">termite gut metagenome</name>
    <dbReference type="NCBI Taxonomy" id="433724"/>
    <lineage>
        <taxon>unclassified sequences</taxon>
        <taxon>metagenomes</taxon>
        <taxon>organismal metagenomes</taxon>
    </lineage>
</organism>
<dbReference type="GO" id="GO:0030313">
    <property type="term" value="C:cell envelope"/>
    <property type="evidence" value="ECO:0007669"/>
    <property type="project" value="UniProtKB-SubCell"/>
</dbReference>
<comment type="caution">
    <text evidence="2">The sequence shown here is derived from an EMBL/GenBank/DDBJ whole genome shotgun (WGS) entry which is preliminary data.</text>
</comment>
<accession>A0A5J4QJZ8</accession>
<protein>
    <submittedName>
        <fullName evidence="2">Uncharacterized protein</fullName>
    </submittedName>
</protein>
<comment type="subcellular location">
    <subcellularLocation>
        <location evidence="1">Cell envelope</location>
    </subcellularLocation>
</comment>
<name>A0A5J4QJZ8_9ZZZZ</name>
<dbReference type="EMBL" id="SNRY01003228">
    <property type="protein sequence ID" value="KAA6321745.1"/>
    <property type="molecule type" value="Genomic_DNA"/>
</dbReference>
<feature type="non-terminal residue" evidence="2">
    <location>
        <position position="1"/>
    </location>
</feature>
<sequence>VYDGEPFPAQGTITPYYLTLSYIYQCTLLDGTVYEPTDMSPTDAGNYTITLTVSDAAGSDVTTQPVTISVALRSITFDATGGLPAPSTQLTRNGGKIAEPETPVKTDFMFAGWYSETGERIDFKTFTVNSDMTIHAKWWKGPEQFIFINGIDLEFFYDKINAMFGDQTGKRVAVGQAFILYCFERRREVMLKNVIYCTILSFVIAPFVTKKNTSKDN</sequence>
<evidence type="ECO:0000313" key="2">
    <source>
        <dbReference type="EMBL" id="KAA6321745.1"/>
    </source>
</evidence>
<dbReference type="InterPro" id="IPR013378">
    <property type="entry name" value="InlB-like_B-rpt"/>
</dbReference>
<dbReference type="InterPro" id="IPR042229">
    <property type="entry name" value="Listeria/Bacterioides_rpt_sf"/>
</dbReference>
<dbReference type="CDD" id="cd00146">
    <property type="entry name" value="PKD"/>
    <property type="match status" value="1"/>
</dbReference>
<evidence type="ECO:0000256" key="1">
    <source>
        <dbReference type="ARBA" id="ARBA00004196"/>
    </source>
</evidence>
<dbReference type="Gene3D" id="2.60.40.4270">
    <property type="entry name" value="Listeria-Bacteroides repeat domain"/>
    <property type="match status" value="1"/>
</dbReference>
<dbReference type="AlphaFoldDB" id="A0A5J4QJZ8"/>
<dbReference type="Pfam" id="PF09479">
    <property type="entry name" value="Flg_new"/>
    <property type="match status" value="1"/>
</dbReference>
<dbReference type="SUPFAM" id="SSF49299">
    <property type="entry name" value="PKD domain"/>
    <property type="match status" value="1"/>
</dbReference>
<gene>
    <name evidence="2" type="ORF">EZS27_028637</name>
</gene>
<proteinExistence type="predicted"/>